<proteinExistence type="predicted"/>
<comment type="caution">
    <text evidence="1">The sequence shown here is derived from an EMBL/GenBank/DDBJ whole genome shotgun (WGS) entry which is preliminary data.</text>
</comment>
<dbReference type="AlphaFoldDB" id="A0A512AVL0"/>
<evidence type="ECO:0000313" key="1">
    <source>
        <dbReference type="EMBL" id="GEO03741.1"/>
    </source>
</evidence>
<organism evidence="1 2">
    <name type="scientific">Adhaeribacter aerolatus</name>
    <dbReference type="NCBI Taxonomy" id="670289"/>
    <lineage>
        <taxon>Bacteria</taxon>
        <taxon>Pseudomonadati</taxon>
        <taxon>Bacteroidota</taxon>
        <taxon>Cytophagia</taxon>
        <taxon>Cytophagales</taxon>
        <taxon>Hymenobacteraceae</taxon>
        <taxon>Adhaeribacter</taxon>
    </lineage>
</organism>
<protein>
    <submittedName>
        <fullName evidence="1">Uncharacterized protein</fullName>
    </submittedName>
</protein>
<reference evidence="1 2" key="1">
    <citation type="submission" date="2019-07" db="EMBL/GenBank/DDBJ databases">
        <title>Whole genome shotgun sequence of Adhaeribacter aerolatus NBRC 106133.</title>
        <authorList>
            <person name="Hosoyama A."/>
            <person name="Uohara A."/>
            <person name="Ohji S."/>
            <person name="Ichikawa N."/>
        </authorList>
    </citation>
    <scope>NUCLEOTIDE SEQUENCE [LARGE SCALE GENOMIC DNA]</scope>
    <source>
        <strain evidence="1 2">NBRC 106133</strain>
    </source>
</reference>
<accession>A0A512AVL0</accession>
<dbReference type="OrthoDB" id="1100674at2"/>
<gene>
    <name evidence="1" type="ORF">AAE02nite_14050</name>
</gene>
<name>A0A512AVL0_9BACT</name>
<dbReference type="RefSeq" id="WP_146896408.1">
    <property type="nucleotide sequence ID" value="NZ_BJYS01000007.1"/>
</dbReference>
<dbReference type="Proteomes" id="UP000321532">
    <property type="component" value="Unassembled WGS sequence"/>
</dbReference>
<dbReference type="EMBL" id="BJYS01000007">
    <property type="protein sequence ID" value="GEO03741.1"/>
    <property type="molecule type" value="Genomic_DNA"/>
</dbReference>
<sequence>MKKASLLLYVLLLGISFYGFSQSTPKDFFAAKWEISITGTPNGDAKFVTELARKEGKLTGELKDPTGTRPESIPITKIEEGNNQITIYFTVQEYDVNMVLAKVDENNLKGSTMSQFETAAIRVKN</sequence>
<evidence type="ECO:0000313" key="2">
    <source>
        <dbReference type="Proteomes" id="UP000321532"/>
    </source>
</evidence>
<keyword evidence="2" id="KW-1185">Reference proteome</keyword>